<feature type="domain" description="Minor tail protein gp31 C-terminal" evidence="2">
    <location>
        <begin position="324"/>
        <end position="350"/>
    </location>
</feature>
<feature type="compositionally biased region" description="Low complexity" evidence="1">
    <location>
        <begin position="103"/>
        <end position="126"/>
    </location>
</feature>
<dbReference type="EMBL" id="MG099938">
    <property type="protein sequence ID" value="ATW60876.1"/>
    <property type="molecule type" value="Genomic_DNA"/>
</dbReference>
<evidence type="ECO:0000259" key="2">
    <source>
        <dbReference type="Pfam" id="PF24243"/>
    </source>
</evidence>
<evidence type="ECO:0000313" key="4">
    <source>
        <dbReference type="Proteomes" id="UP000240786"/>
    </source>
</evidence>
<evidence type="ECO:0000313" key="3">
    <source>
        <dbReference type="EMBL" id="ATW60876.1"/>
    </source>
</evidence>
<feature type="region of interest" description="Disordered" evidence="1">
    <location>
        <begin position="1"/>
        <end position="70"/>
    </location>
</feature>
<dbReference type="Proteomes" id="UP000240786">
    <property type="component" value="Segment"/>
</dbReference>
<dbReference type="Pfam" id="PF12789">
    <property type="entry name" value="PTR"/>
    <property type="match status" value="2"/>
</dbReference>
<dbReference type="Pfam" id="PF24243">
    <property type="entry name" value="Phage_tail_C"/>
    <property type="match status" value="1"/>
</dbReference>
<gene>
    <name evidence="3" type="ORF">SEA_ARCHETTA_4</name>
</gene>
<keyword evidence="4" id="KW-1185">Reference proteome</keyword>
<name>A0A2H4PF60_9CAUD</name>
<accession>A0A2H4PF60</accession>
<evidence type="ECO:0000256" key="1">
    <source>
        <dbReference type="SAM" id="MobiDB-lite"/>
    </source>
</evidence>
<dbReference type="InterPro" id="IPR056923">
    <property type="entry name" value="Minor_tail_gp31_C"/>
</dbReference>
<organism evidence="3 4">
    <name type="scientific">Mycobacterium phage Archetta</name>
    <dbReference type="NCBI Taxonomy" id="2047836"/>
    <lineage>
        <taxon>Viruses</taxon>
        <taxon>Duplodnaviria</taxon>
        <taxon>Heunggongvirae</taxon>
        <taxon>Uroviricota</taxon>
        <taxon>Caudoviricetes</taxon>
        <taxon>Benedictvirus</taxon>
        <taxon>Benedictvirus archetta</taxon>
    </lineage>
</organism>
<sequence>MRLKGYPTDGRPALSYLGAPTGSIVGTDRRPVDRIVSVPGKPGPPGDRGPKGDGLQVDGTVADSASLPTAGDHPLELWATTSDGQFWLSDGTVWYLADVRGPKGPIGDQGPKGDQGPQGIQGIQGPEGPPGTTSWDGITNRPSNFPPSAHSHAIGDVTGLQEELDTKKDADGVWGIVSYYCEDENDFQGQIDTKITQAQAQTLVDQAVAQLLDGSPEALDTLNELAAALGNDPNFATTVSAQIGSKADKATTITAGTGLSGGGDLSDSRTLSVNFGSAPGTVCQGNDARLSNARTPTAHTHQISDVENLQATLNGKVGTDGSVLNVVKMTQAQYDALGASRPATTFYVIVG</sequence>
<reference evidence="3 4" key="1">
    <citation type="submission" date="2017-10" db="EMBL/GenBank/DDBJ databases">
        <authorList>
            <person name="Fong C."/>
            <person name="Hamill A."/>
            <person name="Ko T.W."/>
            <person name="Sim E."/>
            <person name="Meyer J."/>
            <person name="Leo J."/>
            <person name="Li A."/>
            <person name="Narbutas R."/>
            <person name="Ng C."/>
            <person name="Yoon E."/>
            <person name="Vijanderan J."/>
            <person name="Goodwin E."/>
            <person name="Reddi K."/>
            <person name="Villella W."/>
            <person name="Sanders E.R."/>
            <person name="Benyamini P."/>
            <person name="Moberg-Parker J."/>
            <person name="Garlena R.A."/>
            <person name="Russell D.A."/>
            <person name="Pope W.H."/>
            <person name="Jacobs-Sera D."/>
            <person name="Hendrix R.W."/>
            <person name="Hatfull G.F."/>
        </authorList>
    </citation>
    <scope>NUCLEOTIDE SEQUENCE [LARGE SCALE GENOMIC DNA]</scope>
</reference>
<feature type="region of interest" description="Disordered" evidence="1">
    <location>
        <begin position="103"/>
        <end position="134"/>
    </location>
</feature>
<protein>
    <submittedName>
        <fullName evidence="3">Minor tail protein</fullName>
    </submittedName>
</protein>
<proteinExistence type="predicted"/>